<comment type="caution">
    <text evidence="10">The sequence shown here is derived from an EMBL/GenBank/DDBJ whole genome shotgun (WGS) entry which is preliminary data.</text>
</comment>
<feature type="transmembrane region" description="Helical" evidence="9">
    <location>
        <begin position="181"/>
        <end position="202"/>
    </location>
</feature>
<name>A0A9X3WDY9_9BACI</name>
<dbReference type="GO" id="GO:0009252">
    <property type="term" value="P:peptidoglycan biosynthetic process"/>
    <property type="evidence" value="ECO:0007669"/>
    <property type="project" value="UniProtKB-UniRule"/>
</dbReference>
<comment type="similarity">
    <text evidence="8">Belongs to the MurJ/MviN family.</text>
</comment>
<keyword evidence="8" id="KW-0961">Cell wall biogenesis/degradation</keyword>
<accession>A0A9X3WDY9</accession>
<reference evidence="10" key="1">
    <citation type="submission" date="2022-06" db="EMBL/GenBank/DDBJ databases">
        <title>Aquibacillus sp. a new bacterium isolated from soil saline samples.</title>
        <authorList>
            <person name="Galisteo C."/>
            <person name="De La Haba R."/>
            <person name="Sanchez-Porro C."/>
            <person name="Ventosa A."/>
        </authorList>
    </citation>
    <scope>NUCLEOTIDE SEQUENCE</scope>
    <source>
        <strain evidence="10">3ASR75-54</strain>
    </source>
</reference>
<dbReference type="PIRSF" id="PIRSF002869">
    <property type="entry name" value="MviN"/>
    <property type="match status" value="1"/>
</dbReference>
<evidence type="ECO:0000256" key="8">
    <source>
        <dbReference type="PIRNR" id="PIRNR002869"/>
    </source>
</evidence>
<dbReference type="GO" id="GO:0008360">
    <property type="term" value="P:regulation of cell shape"/>
    <property type="evidence" value="ECO:0007669"/>
    <property type="project" value="UniProtKB-UniRule"/>
</dbReference>
<dbReference type="GO" id="GO:0005886">
    <property type="term" value="C:plasma membrane"/>
    <property type="evidence" value="ECO:0007669"/>
    <property type="project" value="UniProtKB-SubCell"/>
</dbReference>
<feature type="transmembrane region" description="Helical" evidence="9">
    <location>
        <begin position="91"/>
        <end position="110"/>
    </location>
</feature>
<keyword evidence="8" id="KW-0813">Transport</keyword>
<evidence type="ECO:0000256" key="7">
    <source>
        <dbReference type="ARBA" id="ARBA00023136"/>
    </source>
</evidence>
<feature type="transmembrane region" description="Helical" evidence="9">
    <location>
        <begin position="466"/>
        <end position="487"/>
    </location>
</feature>
<evidence type="ECO:0000256" key="1">
    <source>
        <dbReference type="ARBA" id="ARBA00004651"/>
    </source>
</evidence>
<evidence type="ECO:0000256" key="2">
    <source>
        <dbReference type="ARBA" id="ARBA00022475"/>
    </source>
</evidence>
<dbReference type="GO" id="GO:0071555">
    <property type="term" value="P:cell wall organization"/>
    <property type="evidence" value="ECO:0007669"/>
    <property type="project" value="UniProtKB-UniRule"/>
</dbReference>
<evidence type="ECO:0000256" key="3">
    <source>
        <dbReference type="ARBA" id="ARBA00022692"/>
    </source>
</evidence>
<dbReference type="PRINTS" id="PR01806">
    <property type="entry name" value="VIRFACTRMVIN"/>
</dbReference>
<dbReference type="CDD" id="cd13123">
    <property type="entry name" value="MATE_MurJ_like"/>
    <property type="match status" value="1"/>
</dbReference>
<gene>
    <name evidence="10" type="primary">murJ</name>
    <name evidence="10" type="ORF">NC799_07215</name>
</gene>
<dbReference type="Proteomes" id="UP001145069">
    <property type="component" value="Unassembled WGS sequence"/>
</dbReference>
<keyword evidence="7 8" id="KW-0472">Membrane</keyword>
<feature type="transmembrane region" description="Helical" evidence="9">
    <location>
        <begin position="155"/>
        <end position="175"/>
    </location>
</feature>
<keyword evidence="11" id="KW-1185">Reference proteome</keyword>
<feature type="transmembrane region" description="Helical" evidence="9">
    <location>
        <begin position="376"/>
        <end position="400"/>
    </location>
</feature>
<feature type="transmembrane region" description="Helical" evidence="9">
    <location>
        <begin position="439"/>
        <end position="460"/>
    </location>
</feature>
<dbReference type="AlphaFoldDB" id="A0A9X3WDY9"/>
<keyword evidence="4 8" id="KW-0133">Cell shape</keyword>
<feature type="transmembrane region" description="Helical" evidence="9">
    <location>
        <begin position="122"/>
        <end position="143"/>
    </location>
</feature>
<keyword evidence="5 8" id="KW-0573">Peptidoglycan synthesis</keyword>
<dbReference type="NCBIfam" id="TIGR01695">
    <property type="entry name" value="murJ_mviN"/>
    <property type="match status" value="1"/>
</dbReference>
<proteinExistence type="inferred from homology"/>
<dbReference type="GO" id="GO:0034204">
    <property type="term" value="P:lipid translocation"/>
    <property type="evidence" value="ECO:0007669"/>
    <property type="project" value="TreeGrafter"/>
</dbReference>
<keyword evidence="3 9" id="KW-0812">Transmembrane</keyword>
<dbReference type="InterPro" id="IPR051050">
    <property type="entry name" value="Lipid_II_flippase_MurJ/MviN"/>
</dbReference>
<dbReference type="RefSeq" id="WP_272445717.1">
    <property type="nucleotide sequence ID" value="NZ_JAMQKC010000004.1"/>
</dbReference>
<dbReference type="Pfam" id="PF03023">
    <property type="entry name" value="MurJ"/>
    <property type="match status" value="1"/>
</dbReference>
<evidence type="ECO:0000256" key="9">
    <source>
        <dbReference type="SAM" id="Phobius"/>
    </source>
</evidence>
<evidence type="ECO:0000256" key="5">
    <source>
        <dbReference type="ARBA" id="ARBA00022984"/>
    </source>
</evidence>
<dbReference type="InterPro" id="IPR004268">
    <property type="entry name" value="MurJ"/>
</dbReference>
<protein>
    <recommendedName>
        <fullName evidence="8">Lipid II flippase</fullName>
    </recommendedName>
</protein>
<evidence type="ECO:0000313" key="10">
    <source>
        <dbReference type="EMBL" id="MDC3416706.1"/>
    </source>
</evidence>
<feature type="transmembrane region" description="Helical" evidence="9">
    <location>
        <begin position="406"/>
        <end position="427"/>
    </location>
</feature>
<evidence type="ECO:0000256" key="4">
    <source>
        <dbReference type="ARBA" id="ARBA00022960"/>
    </source>
</evidence>
<feature type="transmembrane region" description="Helical" evidence="9">
    <location>
        <begin position="307"/>
        <end position="331"/>
    </location>
</feature>
<comment type="function">
    <text evidence="8">Involved in peptidoglycan biosynthesis. Transports lipid-linked peptidoglycan precursors from the inner to the outer leaflet of the cytoplasmic membrane.</text>
</comment>
<dbReference type="PANTHER" id="PTHR47019">
    <property type="entry name" value="LIPID II FLIPPASE MURJ"/>
    <property type="match status" value="1"/>
</dbReference>
<feature type="transmembrane region" description="Helical" evidence="9">
    <location>
        <begin position="343"/>
        <end position="364"/>
    </location>
</feature>
<feature type="transmembrane region" description="Helical" evidence="9">
    <location>
        <begin position="223"/>
        <end position="248"/>
    </location>
</feature>
<feature type="transmembrane region" description="Helical" evidence="9">
    <location>
        <begin position="268"/>
        <end position="286"/>
    </location>
</feature>
<evidence type="ECO:0000256" key="6">
    <source>
        <dbReference type="ARBA" id="ARBA00022989"/>
    </source>
</evidence>
<feature type="transmembrane region" description="Helical" evidence="9">
    <location>
        <begin position="39"/>
        <end position="58"/>
    </location>
</feature>
<dbReference type="PANTHER" id="PTHR47019:SF1">
    <property type="entry name" value="LIPID II FLIPPASE MURJ"/>
    <property type="match status" value="1"/>
</dbReference>
<comment type="subcellular location">
    <subcellularLocation>
        <location evidence="1">Cell membrane</location>
        <topology evidence="1">Multi-pass membrane protein</topology>
    </subcellularLocation>
</comment>
<keyword evidence="6 9" id="KW-1133">Transmembrane helix</keyword>
<keyword evidence="2 8" id="KW-1003">Cell membrane</keyword>
<dbReference type="GO" id="GO:0015648">
    <property type="term" value="F:lipid-linked peptidoglycan transporter activity"/>
    <property type="evidence" value="ECO:0007669"/>
    <property type="project" value="UniProtKB-UniRule"/>
</dbReference>
<evidence type="ECO:0000313" key="11">
    <source>
        <dbReference type="Proteomes" id="UP001145069"/>
    </source>
</evidence>
<dbReference type="EMBL" id="JAMQKC010000004">
    <property type="protein sequence ID" value="MDC3416706.1"/>
    <property type="molecule type" value="Genomic_DNA"/>
</dbReference>
<organism evidence="10 11">
    <name type="scientific">Aquibacillus salsiterrae</name>
    <dbReference type="NCBI Taxonomy" id="2950439"/>
    <lineage>
        <taxon>Bacteria</taxon>
        <taxon>Bacillati</taxon>
        <taxon>Bacillota</taxon>
        <taxon>Bacilli</taxon>
        <taxon>Bacillales</taxon>
        <taxon>Bacillaceae</taxon>
        <taxon>Aquibacillus</taxon>
    </lineage>
</organism>
<sequence>MKSKLGLASVLFIGASLLLKVSGLIRDMVIAYYFGDSYIADAYLAAFIIPNMFILFMTTGMKNAFVPSYIEALEENRGNYHFGQVMKGTNVISLVVTVLGMALAPYYIPLLYPEFSAAATEIAVWVSVIFFATIMFVGINAVLEAYFDAKNKFSLSMVSQIIVIVASILAAFLFARQIGPYSLALGYTVGTVLSLLFKWVLIRPAKAVIDLNGKLDWLEVKHFYFVFIPVGLTVAVGQINLMVGTIFASQFQEGAVTYINYAKNLVHMPQGIFGVTIATIIFPMLSKAIATDDNKLFKKGIEQGLTTMYFILLPSIVGMLVLMPNIIALLYQRGEFTTSATMATTQVAYLYFGSVLFFSLNNVINKGFYSLKKGNLILMISLTSILLNFVLNYIFTAWIGYRGIPLAASVNALFYVGAQLVIFLKLVGGLNLKKVTIEYIKITAAVLVMVAAILPIKPIINDLSNLMQIVIVGVIGAIVYVAGAYVTKVEAFQFVWKKFVGKKGRKRESTS</sequence>